<accession>A0A7G8T7C4</accession>
<evidence type="ECO:0000256" key="7">
    <source>
        <dbReference type="RuleBase" id="RU363032"/>
    </source>
</evidence>
<reference evidence="9 10" key="1">
    <citation type="submission" date="2020-08" db="EMBL/GenBank/DDBJ databases">
        <title>The isolate Caproiciproducens sp. 7D4C2 produces n-caproate at mildly acidic conditions from hexoses: genome and rBOX comparison with related strains and chain-elongating bacteria.</title>
        <authorList>
            <person name="Esquivel-Elizondo S."/>
            <person name="Bagci C."/>
            <person name="Temovska M."/>
            <person name="Jeon B.S."/>
            <person name="Bessarab I."/>
            <person name="Williams R.B.H."/>
            <person name="Huson D.H."/>
            <person name="Angenent L.T."/>
        </authorList>
    </citation>
    <scope>NUCLEOTIDE SEQUENCE [LARGE SCALE GENOMIC DNA]</scope>
    <source>
        <strain evidence="9 10">7D4C2</strain>
    </source>
</reference>
<dbReference type="RefSeq" id="WP_066646223.1">
    <property type="nucleotide sequence ID" value="NZ_CP060286.1"/>
</dbReference>
<dbReference type="PANTHER" id="PTHR43744:SF9">
    <property type="entry name" value="POLYGALACTURONAN_RHAMNOGALACTURONAN TRANSPORT SYSTEM PERMEASE PROTEIN YTCP"/>
    <property type="match status" value="1"/>
</dbReference>
<evidence type="ECO:0000256" key="5">
    <source>
        <dbReference type="ARBA" id="ARBA00022989"/>
    </source>
</evidence>
<evidence type="ECO:0000256" key="3">
    <source>
        <dbReference type="ARBA" id="ARBA00022475"/>
    </source>
</evidence>
<dbReference type="Gene3D" id="1.10.3720.10">
    <property type="entry name" value="MetI-like"/>
    <property type="match status" value="1"/>
</dbReference>
<evidence type="ECO:0000256" key="6">
    <source>
        <dbReference type="ARBA" id="ARBA00023136"/>
    </source>
</evidence>
<dbReference type="Pfam" id="PF00528">
    <property type="entry name" value="BPD_transp_1"/>
    <property type="match status" value="1"/>
</dbReference>
<feature type="domain" description="ABC transmembrane type-1" evidence="8">
    <location>
        <begin position="69"/>
        <end position="275"/>
    </location>
</feature>
<keyword evidence="6 7" id="KW-0472">Membrane</keyword>
<dbReference type="GO" id="GO:0005886">
    <property type="term" value="C:plasma membrane"/>
    <property type="evidence" value="ECO:0007669"/>
    <property type="project" value="UniProtKB-SubCell"/>
</dbReference>
<dbReference type="GO" id="GO:0055085">
    <property type="term" value="P:transmembrane transport"/>
    <property type="evidence" value="ECO:0007669"/>
    <property type="project" value="InterPro"/>
</dbReference>
<dbReference type="KEGG" id="cfem:HCR03_12250"/>
<dbReference type="Proteomes" id="UP000515909">
    <property type="component" value="Chromosome"/>
</dbReference>
<evidence type="ECO:0000256" key="4">
    <source>
        <dbReference type="ARBA" id="ARBA00022692"/>
    </source>
</evidence>
<evidence type="ECO:0000256" key="1">
    <source>
        <dbReference type="ARBA" id="ARBA00004651"/>
    </source>
</evidence>
<dbReference type="InterPro" id="IPR000515">
    <property type="entry name" value="MetI-like"/>
</dbReference>
<proteinExistence type="inferred from homology"/>
<evidence type="ECO:0000259" key="8">
    <source>
        <dbReference type="PROSITE" id="PS50928"/>
    </source>
</evidence>
<dbReference type="InterPro" id="IPR035906">
    <property type="entry name" value="MetI-like_sf"/>
</dbReference>
<keyword evidence="3" id="KW-1003">Cell membrane</keyword>
<dbReference type="AlphaFoldDB" id="A0A7G8T7C4"/>
<dbReference type="PROSITE" id="PS50928">
    <property type="entry name" value="ABC_TM1"/>
    <property type="match status" value="1"/>
</dbReference>
<evidence type="ECO:0000313" key="9">
    <source>
        <dbReference type="EMBL" id="QNK39515.1"/>
    </source>
</evidence>
<feature type="transmembrane region" description="Helical" evidence="7">
    <location>
        <begin position="141"/>
        <end position="162"/>
    </location>
</feature>
<feature type="transmembrane region" description="Helical" evidence="7">
    <location>
        <begin position="73"/>
        <end position="98"/>
    </location>
</feature>
<sequence length="293" mass="32644">MIQSKKGQILDSFIYLVVLAMTLMCLLPLLNVAATSFSSSAAATANLVGIIPVEFTTNAYGKIMEDSQFWRSFGISVIRVVLGTGINMLLTVLTAYPLSKSKWEFHTQNFYMWFVIFAMLFSGGMIPTFLVVNGLKLTNTIWSLILPTAVPIGNVILLMNFFRAVPKSLEEAAKIDGASPWKILFSIFVPLSLPCLATLTLFCIVGHWNDYFQAILYITKTSNYPLQTYIQQLSAEFDLSKITDIEKLKKYLAISTRTLNSAKIVVSTVPLLIIYPFLQKYFVSGIVIGAVKE</sequence>
<keyword evidence="2 7" id="KW-0813">Transport</keyword>
<feature type="transmembrane region" description="Helical" evidence="7">
    <location>
        <begin position="12"/>
        <end position="30"/>
    </location>
</feature>
<keyword evidence="4 7" id="KW-0812">Transmembrane</keyword>
<evidence type="ECO:0000313" key="10">
    <source>
        <dbReference type="Proteomes" id="UP000515909"/>
    </source>
</evidence>
<name>A0A7G8T7C4_9FIRM</name>
<dbReference type="CDD" id="cd06261">
    <property type="entry name" value="TM_PBP2"/>
    <property type="match status" value="1"/>
</dbReference>
<organism evidence="9 10">
    <name type="scientific">Caproicibacter fermentans</name>
    <dbReference type="NCBI Taxonomy" id="2576756"/>
    <lineage>
        <taxon>Bacteria</taxon>
        <taxon>Bacillati</taxon>
        <taxon>Bacillota</taxon>
        <taxon>Clostridia</taxon>
        <taxon>Eubacteriales</taxon>
        <taxon>Acutalibacteraceae</taxon>
        <taxon>Caproicibacter</taxon>
    </lineage>
</organism>
<comment type="subcellular location">
    <subcellularLocation>
        <location evidence="1 7">Cell membrane</location>
        <topology evidence="1 7">Multi-pass membrane protein</topology>
    </subcellularLocation>
</comment>
<protein>
    <submittedName>
        <fullName evidence="9">Carbohydrate ABC transporter permease</fullName>
    </submittedName>
</protein>
<comment type="similarity">
    <text evidence="7">Belongs to the binding-protein-dependent transport system permease family.</text>
</comment>
<dbReference type="SUPFAM" id="SSF161098">
    <property type="entry name" value="MetI-like"/>
    <property type="match status" value="1"/>
</dbReference>
<feature type="transmembrane region" description="Helical" evidence="7">
    <location>
        <begin position="183"/>
        <end position="208"/>
    </location>
</feature>
<dbReference type="EMBL" id="CP060286">
    <property type="protein sequence ID" value="QNK39515.1"/>
    <property type="molecule type" value="Genomic_DNA"/>
</dbReference>
<dbReference type="PANTHER" id="PTHR43744">
    <property type="entry name" value="ABC TRANSPORTER PERMEASE PROTEIN MG189-RELATED-RELATED"/>
    <property type="match status" value="1"/>
</dbReference>
<evidence type="ECO:0000256" key="2">
    <source>
        <dbReference type="ARBA" id="ARBA00022448"/>
    </source>
</evidence>
<gene>
    <name evidence="9" type="ORF">HCR03_12250</name>
</gene>
<keyword evidence="5 7" id="KW-1133">Transmembrane helix</keyword>
<feature type="transmembrane region" description="Helical" evidence="7">
    <location>
        <begin position="110"/>
        <end position="135"/>
    </location>
</feature>